<feature type="domain" description="ASCH" evidence="1">
    <location>
        <begin position="5"/>
        <end position="111"/>
    </location>
</feature>
<evidence type="ECO:0000313" key="2">
    <source>
        <dbReference type="EMBL" id="MDQ0208752.1"/>
    </source>
</evidence>
<dbReference type="EMBL" id="JAUSUA010000006">
    <property type="protein sequence ID" value="MDQ0208752.1"/>
    <property type="molecule type" value="Genomic_DNA"/>
</dbReference>
<dbReference type="SUPFAM" id="SSF88697">
    <property type="entry name" value="PUA domain-like"/>
    <property type="match status" value="1"/>
</dbReference>
<reference evidence="2 3" key="1">
    <citation type="submission" date="2023-07" db="EMBL/GenBank/DDBJ databases">
        <title>Genomic Encyclopedia of Type Strains, Phase IV (KMG-IV): sequencing the most valuable type-strain genomes for metagenomic binning, comparative biology and taxonomic classification.</title>
        <authorList>
            <person name="Goeker M."/>
        </authorList>
    </citation>
    <scope>NUCLEOTIDE SEQUENCE [LARGE SCALE GENOMIC DNA]</scope>
    <source>
        <strain evidence="2 3">DSM 19154</strain>
    </source>
</reference>
<name>A0ABT9YNH1_9BACI</name>
<organism evidence="2 3">
    <name type="scientific">Alkalicoccobacillus murimartini</name>
    <dbReference type="NCBI Taxonomy" id="171685"/>
    <lineage>
        <taxon>Bacteria</taxon>
        <taxon>Bacillati</taxon>
        <taxon>Bacillota</taxon>
        <taxon>Bacilli</taxon>
        <taxon>Bacillales</taxon>
        <taxon>Bacillaceae</taxon>
        <taxon>Alkalicoccobacillus</taxon>
    </lineage>
</organism>
<dbReference type="Gene3D" id="2.30.130.30">
    <property type="entry name" value="Hypothetical protein"/>
    <property type="match status" value="1"/>
</dbReference>
<dbReference type="RefSeq" id="WP_306985058.1">
    <property type="nucleotide sequence ID" value="NZ_JAUSUA010000006.1"/>
</dbReference>
<proteinExistence type="predicted"/>
<evidence type="ECO:0000313" key="3">
    <source>
        <dbReference type="Proteomes" id="UP001225034"/>
    </source>
</evidence>
<dbReference type="Pfam" id="PF04266">
    <property type="entry name" value="ASCH"/>
    <property type="match status" value="1"/>
</dbReference>
<dbReference type="InterPro" id="IPR015947">
    <property type="entry name" value="PUA-like_sf"/>
</dbReference>
<gene>
    <name evidence="2" type="ORF">J2S05_003564</name>
</gene>
<evidence type="ECO:0000259" key="1">
    <source>
        <dbReference type="SMART" id="SM01022"/>
    </source>
</evidence>
<sequence>MDYTLELYDLPFYSIKSGRKIVEIRLNDQSIRNIQPDDTIIFVYQNESLKTTVIETKRYDTFRNLYEDIPFADMDCEQWTMDEMIEATYKFYTKNEEEKWGAVAIKIKLEPS</sequence>
<dbReference type="Proteomes" id="UP001225034">
    <property type="component" value="Unassembled WGS sequence"/>
</dbReference>
<dbReference type="PIRSF" id="PIRSF016134">
    <property type="entry name" value="UCP016134"/>
    <property type="match status" value="1"/>
</dbReference>
<protein>
    <submittedName>
        <fullName evidence="2">ASC-1-like (ASCH) protein</fullName>
    </submittedName>
</protein>
<accession>A0ABT9YNH1</accession>
<keyword evidence="3" id="KW-1185">Reference proteome</keyword>
<dbReference type="InterPro" id="IPR007374">
    <property type="entry name" value="ASCH_domain"/>
</dbReference>
<dbReference type="SMART" id="SM01022">
    <property type="entry name" value="ASCH"/>
    <property type="match status" value="1"/>
</dbReference>
<comment type="caution">
    <text evidence="2">The sequence shown here is derived from an EMBL/GenBank/DDBJ whole genome shotgun (WGS) entry which is preliminary data.</text>
</comment>
<dbReference type="InterPro" id="IPR016645">
    <property type="entry name" value="UCP016134"/>
</dbReference>